<dbReference type="CDD" id="cd01745">
    <property type="entry name" value="GATase1_2"/>
    <property type="match status" value="1"/>
</dbReference>
<dbReference type="FunFam" id="3.40.50.880:FF:000030">
    <property type="entry name" value="Gamma-glutamyl-gamma-aminobutyrate hydrolase PuuD"/>
    <property type="match status" value="1"/>
</dbReference>
<dbReference type="SUPFAM" id="SSF52317">
    <property type="entry name" value="Class I glutamine amidotransferase-like"/>
    <property type="match status" value="1"/>
</dbReference>
<dbReference type="AlphaFoldDB" id="A0A653EWU3"/>
<dbReference type="PANTHER" id="PTHR43235">
    <property type="entry name" value="GLUTAMINE AMIDOTRANSFERASE PB2B2.05-RELATED"/>
    <property type="match status" value="1"/>
</dbReference>
<dbReference type="InterPro" id="IPR029062">
    <property type="entry name" value="Class_I_gatase-like"/>
</dbReference>
<keyword evidence="2" id="KW-0315">Glutamine amidotransferase</keyword>
<dbReference type="GO" id="GO:0033969">
    <property type="term" value="F:gamma-glutamyl-gamma-aminobutyrate hydrolase activity"/>
    <property type="evidence" value="ECO:0007669"/>
    <property type="project" value="TreeGrafter"/>
</dbReference>
<keyword evidence="2" id="KW-0808">Transferase</keyword>
<organism evidence="2">
    <name type="scientific">Mycobacterium kansasii</name>
    <dbReference type="NCBI Taxonomy" id="1768"/>
    <lineage>
        <taxon>Bacteria</taxon>
        <taxon>Bacillati</taxon>
        <taxon>Actinomycetota</taxon>
        <taxon>Actinomycetes</taxon>
        <taxon>Mycobacteriales</taxon>
        <taxon>Mycobacteriaceae</taxon>
        <taxon>Mycobacterium</taxon>
    </lineage>
</organism>
<gene>
    <name evidence="2" type="ORF">BIN_B_03147</name>
    <name evidence="1" type="ORF">NIIDMKKI_48610</name>
</gene>
<dbReference type="Pfam" id="PF07722">
    <property type="entry name" value="Peptidase_C26"/>
    <property type="match status" value="1"/>
</dbReference>
<reference evidence="1 3" key="2">
    <citation type="submission" date="2020-07" db="EMBL/GenBank/DDBJ databases">
        <title>Mycobacterium kansasii (former subtype) with zoonotic potential isolated from diseased indoor pet cat, Japan.</title>
        <authorList>
            <person name="Fukano H."/>
            <person name="Terazono T."/>
            <person name="Hoshino Y."/>
        </authorList>
    </citation>
    <scope>NUCLEOTIDE SEQUENCE [LARGE SCALE GENOMIC DNA]</scope>
    <source>
        <strain evidence="1 3">Kuro-I</strain>
    </source>
</reference>
<name>A0A653EWU3_MYCKA</name>
<dbReference type="PROSITE" id="PS51273">
    <property type="entry name" value="GATASE_TYPE_1"/>
    <property type="match status" value="1"/>
</dbReference>
<dbReference type="Gene3D" id="3.40.50.880">
    <property type="match status" value="1"/>
</dbReference>
<dbReference type="EMBL" id="LR589316">
    <property type="protein sequence ID" value="VTP01848.1"/>
    <property type="molecule type" value="Genomic_DNA"/>
</dbReference>
<protein>
    <submittedName>
        <fullName evidence="1">Gamma-glutamyl-gamma-aminobutyrate hydrolase</fullName>
    </submittedName>
    <submittedName>
        <fullName evidence="2">Glutamine amidotransferase</fullName>
    </submittedName>
</protein>
<dbReference type="Proteomes" id="UP000516380">
    <property type="component" value="Chromosome"/>
</dbReference>
<dbReference type="PANTHER" id="PTHR43235:SF1">
    <property type="entry name" value="GLUTAMINE AMIDOTRANSFERASE PB2B2.05-RELATED"/>
    <property type="match status" value="1"/>
</dbReference>
<dbReference type="EMBL" id="AP023343">
    <property type="protein sequence ID" value="BCI89655.1"/>
    <property type="molecule type" value="Genomic_DNA"/>
</dbReference>
<dbReference type="InterPro" id="IPR044668">
    <property type="entry name" value="PuuD-like"/>
</dbReference>
<keyword evidence="1" id="KW-0378">Hydrolase</keyword>
<sequence length="290" mass="30377">MPAVPAAGDTAGRRVSVVHHNARVKLVVFMAAVIDWGVSVVSNSSRGRRPVIGLTTYREQVQTGIWDVPASYLPADYSDAIVMAGGNAVLLPPQPADPDNADRVLDGLHALVITGGYDIDPAAYGQHPHPATDRPRADRDAWEFVLLKGALARELPVFGICRGVQLLNVALGGTLHQHLPDVIGHGGHCAGNAVFTPLPVRTVPGTRLAGLIGESADVPCYHHQAVGEVAAGLVVSATDADGVVEALELPGNGFVLAVQWHPEKSLDDLRLFAGLVAAARAYADGSCRCS</sequence>
<accession>A0A653EWU3</accession>
<proteinExistence type="predicted"/>
<dbReference type="InterPro" id="IPR011697">
    <property type="entry name" value="Peptidase_C26"/>
</dbReference>
<evidence type="ECO:0000313" key="3">
    <source>
        <dbReference type="Proteomes" id="UP000516380"/>
    </source>
</evidence>
<dbReference type="GO" id="GO:0016740">
    <property type="term" value="F:transferase activity"/>
    <property type="evidence" value="ECO:0007669"/>
    <property type="project" value="UniProtKB-KW"/>
</dbReference>
<keyword evidence="3" id="KW-1185">Reference proteome</keyword>
<evidence type="ECO:0000313" key="1">
    <source>
        <dbReference type="EMBL" id="BCI89655.1"/>
    </source>
</evidence>
<evidence type="ECO:0000313" key="2">
    <source>
        <dbReference type="EMBL" id="VTP01848.1"/>
    </source>
</evidence>
<reference evidence="2" key="1">
    <citation type="submission" date="2019-05" db="EMBL/GenBank/DDBJ databases">
        <authorList>
            <person name="Naeem R."/>
            <person name="Antony C."/>
            <person name="Guan Q."/>
        </authorList>
    </citation>
    <scope>NUCLEOTIDE SEQUENCE</scope>
    <source>
        <strain evidence="2">3</strain>
    </source>
</reference>
<dbReference type="GO" id="GO:0005829">
    <property type="term" value="C:cytosol"/>
    <property type="evidence" value="ECO:0007669"/>
    <property type="project" value="TreeGrafter"/>
</dbReference>
<dbReference type="GO" id="GO:0006598">
    <property type="term" value="P:polyamine catabolic process"/>
    <property type="evidence" value="ECO:0007669"/>
    <property type="project" value="TreeGrafter"/>
</dbReference>